<evidence type="ECO:0000259" key="1">
    <source>
        <dbReference type="Pfam" id="PF03478"/>
    </source>
</evidence>
<organism evidence="2 3">
    <name type="scientific">Leersia perrieri</name>
    <dbReference type="NCBI Taxonomy" id="77586"/>
    <lineage>
        <taxon>Eukaryota</taxon>
        <taxon>Viridiplantae</taxon>
        <taxon>Streptophyta</taxon>
        <taxon>Embryophyta</taxon>
        <taxon>Tracheophyta</taxon>
        <taxon>Spermatophyta</taxon>
        <taxon>Magnoliopsida</taxon>
        <taxon>Liliopsida</taxon>
        <taxon>Poales</taxon>
        <taxon>Poaceae</taxon>
        <taxon>BOP clade</taxon>
        <taxon>Oryzoideae</taxon>
        <taxon>Oryzeae</taxon>
        <taxon>Oryzinae</taxon>
        <taxon>Leersia</taxon>
    </lineage>
</organism>
<dbReference type="Proteomes" id="UP000032180">
    <property type="component" value="Chromosome 1"/>
</dbReference>
<dbReference type="PANTHER" id="PTHR33127:SF85">
    <property type="entry name" value="OS11G0436500 PROTEIN"/>
    <property type="match status" value="1"/>
</dbReference>
<evidence type="ECO:0000313" key="2">
    <source>
        <dbReference type="EnsemblPlants" id="LPERR01G15990.1"/>
    </source>
</evidence>
<dbReference type="EnsemblPlants" id="LPERR01G15990.1">
    <property type="protein sequence ID" value="LPERR01G15990.1"/>
    <property type="gene ID" value="LPERR01G15990"/>
</dbReference>
<dbReference type="AlphaFoldDB" id="A0A0D9V1Q5"/>
<name>A0A0D9V1Q5_9ORYZ</name>
<dbReference type="Gramene" id="LPERR01G15990.1">
    <property type="protein sequence ID" value="LPERR01G15990.1"/>
    <property type="gene ID" value="LPERR01G15990"/>
</dbReference>
<evidence type="ECO:0000313" key="3">
    <source>
        <dbReference type="Proteomes" id="UP000032180"/>
    </source>
</evidence>
<keyword evidence="3" id="KW-1185">Reference proteome</keyword>
<reference evidence="3" key="2">
    <citation type="submission" date="2013-12" db="EMBL/GenBank/DDBJ databases">
        <authorList>
            <person name="Yu Y."/>
            <person name="Lee S."/>
            <person name="de Baynast K."/>
            <person name="Wissotski M."/>
            <person name="Liu L."/>
            <person name="Talag J."/>
            <person name="Goicoechea J."/>
            <person name="Angelova A."/>
            <person name="Jetty R."/>
            <person name="Kudrna D."/>
            <person name="Golser W."/>
            <person name="Rivera L."/>
            <person name="Zhang J."/>
            <person name="Wing R."/>
        </authorList>
    </citation>
    <scope>NUCLEOTIDE SEQUENCE</scope>
</reference>
<dbReference type="PANTHER" id="PTHR33127">
    <property type="entry name" value="TRANSMEMBRANE PROTEIN"/>
    <property type="match status" value="1"/>
</dbReference>
<dbReference type="Pfam" id="PF03478">
    <property type="entry name" value="Beta-prop_KIB1-4"/>
    <property type="match status" value="1"/>
</dbReference>
<dbReference type="HOGENOM" id="CLU_032864_1_0_1"/>
<feature type="domain" description="KIB1-4 beta-propeller" evidence="1">
    <location>
        <begin position="60"/>
        <end position="296"/>
    </location>
</feature>
<dbReference type="InterPro" id="IPR005174">
    <property type="entry name" value="KIB1-4_b-propeller"/>
</dbReference>
<dbReference type="eggNOG" id="ENOG502R45B">
    <property type="taxonomic scope" value="Eukaryota"/>
</dbReference>
<sequence length="333" mass="36554">MAPSSSTSHRPVPVLPCLAVECSTCSSSRRCTVKFFSAVEKKPVGGGATGLSSELLGVKAVVCATPLGWILVRESAGGSTYMLDPRQDKKIQLPPLAGIEDDVLVYSNCLLSDQPTSPAGCIVLVVEPLETVIWHHHMGTSVWIRHEYDIGIQGDEHHPDKIHIVPIATCHGKFYFNSCCFNEISVLEFCPGPQFSSIKLDGAGLRDSSGKGGIHVFLLESDGELCMVRLQTVLPPASSLQVHVYRMDFSQQRWCLVNDLGDRAFFVAPFYFGASCLAGEYGIQKNCVYSVRYWRDRAFTISNMEDGSSHVHSLHEAESICRTSWMLPTDPKG</sequence>
<accession>A0A0D9V1Q5</accession>
<reference evidence="2" key="3">
    <citation type="submission" date="2015-04" db="UniProtKB">
        <authorList>
            <consortium name="EnsemblPlants"/>
        </authorList>
    </citation>
    <scope>IDENTIFICATION</scope>
</reference>
<reference evidence="2 3" key="1">
    <citation type="submission" date="2012-08" db="EMBL/GenBank/DDBJ databases">
        <title>Oryza genome evolution.</title>
        <authorList>
            <person name="Wing R.A."/>
        </authorList>
    </citation>
    <scope>NUCLEOTIDE SEQUENCE</scope>
</reference>
<proteinExistence type="predicted"/>
<protein>
    <recommendedName>
        <fullName evidence="1">KIB1-4 beta-propeller domain-containing protein</fullName>
    </recommendedName>
</protein>